<dbReference type="Gene3D" id="3.10.290.10">
    <property type="entry name" value="RNA-binding S4 domain"/>
    <property type="match status" value="1"/>
</dbReference>
<dbReference type="Proteomes" id="UP001267426">
    <property type="component" value="Unassembled WGS sequence"/>
</dbReference>
<protein>
    <recommendedName>
        <fullName evidence="4">Pseudouridine synthase</fullName>
        <ecNumber evidence="4">5.4.99.-</ecNumber>
    </recommendedName>
</protein>
<dbReference type="NCBIfam" id="TIGR00093">
    <property type="entry name" value="pseudouridine synthase"/>
    <property type="match status" value="1"/>
</dbReference>
<dbReference type="Gene3D" id="3.30.70.1560">
    <property type="entry name" value="Alpha-L RNA-binding motif"/>
    <property type="match status" value="1"/>
</dbReference>
<sequence length="289" mass="31289">MSDKKRTGGDASVRRRRQAARKERAGEAGSPGGAAERPAPEGPVRLNKFLARAGVASRREADAVIAAGRVTVGGAVVTEMGVKVSPGDRVAVDGRPVGPSDLVYVLLNKPTDTITTVTDDRGRPTVMDLVSLPEDQQSALFPVGRLDRQTTGALLLTTDGELAHRLMHPSYGAVKLYRVRLDAPISDADLEKLRRGVDLDDGPARADHATFIGRGGAGRSEIGLQLHEGRNRQVRRMVEALGRRVEALDRVGYAGLDLDGLRRGRWRRLEPHEVGRLRRSVKLKPVVFG</sequence>
<dbReference type="InterPro" id="IPR018496">
    <property type="entry name" value="PsdUridine_synth_RsuA/RluB_CS"/>
</dbReference>
<dbReference type="PROSITE" id="PS50889">
    <property type="entry name" value="S4"/>
    <property type="match status" value="1"/>
</dbReference>
<keyword evidence="3" id="KW-0694">RNA-binding</keyword>
<evidence type="ECO:0000256" key="4">
    <source>
        <dbReference type="RuleBase" id="RU003887"/>
    </source>
</evidence>
<dbReference type="CDD" id="cd02870">
    <property type="entry name" value="PseudoU_synth_RsuA_like"/>
    <property type="match status" value="1"/>
</dbReference>
<dbReference type="EMBL" id="JAVRHT010000034">
    <property type="protein sequence ID" value="MDT0632678.1"/>
    <property type="molecule type" value="Genomic_DNA"/>
</dbReference>
<comment type="similarity">
    <text evidence="1 4">Belongs to the pseudouridine synthase RsuA family.</text>
</comment>
<evidence type="ECO:0000259" key="6">
    <source>
        <dbReference type="SMART" id="SM00363"/>
    </source>
</evidence>
<dbReference type="InterPro" id="IPR000748">
    <property type="entry name" value="PsdUridine_synth_RsuA/RluB/E/F"/>
</dbReference>
<evidence type="ECO:0000313" key="8">
    <source>
        <dbReference type="Proteomes" id="UP001267426"/>
    </source>
</evidence>
<dbReference type="InterPro" id="IPR006145">
    <property type="entry name" value="PsdUridine_synth_RsuA/RluA"/>
</dbReference>
<evidence type="ECO:0000256" key="5">
    <source>
        <dbReference type="SAM" id="MobiDB-lite"/>
    </source>
</evidence>
<dbReference type="SUPFAM" id="SSF55120">
    <property type="entry name" value="Pseudouridine synthase"/>
    <property type="match status" value="1"/>
</dbReference>
<dbReference type="Pfam" id="PF01479">
    <property type="entry name" value="S4"/>
    <property type="match status" value="1"/>
</dbReference>
<dbReference type="InterPro" id="IPR020094">
    <property type="entry name" value="TruA/RsuA/RluB/E/F_N"/>
</dbReference>
<organism evidence="7 8">
    <name type="scientific">Rubrivirga litoralis</name>
    <dbReference type="NCBI Taxonomy" id="3075598"/>
    <lineage>
        <taxon>Bacteria</taxon>
        <taxon>Pseudomonadati</taxon>
        <taxon>Rhodothermota</taxon>
        <taxon>Rhodothermia</taxon>
        <taxon>Rhodothermales</taxon>
        <taxon>Rubricoccaceae</taxon>
        <taxon>Rubrivirga</taxon>
    </lineage>
</organism>
<dbReference type="InterPro" id="IPR020103">
    <property type="entry name" value="PsdUridine_synth_cat_dom_sf"/>
</dbReference>
<proteinExistence type="inferred from homology"/>
<dbReference type="EC" id="5.4.99.-" evidence="4"/>
<gene>
    <name evidence="7" type="ORF">RM540_13030</name>
</gene>
<keyword evidence="2 4" id="KW-0413">Isomerase</keyword>
<name>A0ABU3BTS3_9BACT</name>
<evidence type="ECO:0000256" key="2">
    <source>
        <dbReference type="ARBA" id="ARBA00023235"/>
    </source>
</evidence>
<feature type="region of interest" description="Disordered" evidence="5">
    <location>
        <begin position="1"/>
        <end position="43"/>
    </location>
</feature>
<dbReference type="CDD" id="cd00165">
    <property type="entry name" value="S4"/>
    <property type="match status" value="1"/>
</dbReference>
<reference evidence="7 8" key="1">
    <citation type="submission" date="2023-09" db="EMBL/GenBank/DDBJ databases">
        <authorList>
            <person name="Rey-Velasco X."/>
        </authorList>
    </citation>
    <scope>NUCLEOTIDE SEQUENCE [LARGE SCALE GENOMIC DNA]</scope>
    <source>
        <strain evidence="7 8">F394</strain>
    </source>
</reference>
<dbReference type="InterPro" id="IPR050343">
    <property type="entry name" value="RsuA_PseudoU_synthase"/>
</dbReference>
<feature type="domain" description="RNA-binding S4" evidence="6">
    <location>
        <begin position="44"/>
        <end position="103"/>
    </location>
</feature>
<dbReference type="Pfam" id="PF00849">
    <property type="entry name" value="PseudoU_synth_2"/>
    <property type="match status" value="1"/>
</dbReference>
<keyword evidence="8" id="KW-1185">Reference proteome</keyword>
<dbReference type="SMART" id="SM00363">
    <property type="entry name" value="S4"/>
    <property type="match status" value="1"/>
</dbReference>
<dbReference type="PANTHER" id="PTHR47683:SF2">
    <property type="entry name" value="RNA-BINDING S4 DOMAIN-CONTAINING PROTEIN"/>
    <property type="match status" value="1"/>
</dbReference>
<dbReference type="GO" id="GO:0016853">
    <property type="term" value="F:isomerase activity"/>
    <property type="evidence" value="ECO:0007669"/>
    <property type="project" value="UniProtKB-KW"/>
</dbReference>
<dbReference type="Gene3D" id="3.30.70.580">
    <property type="entry name" value="Pseudouridine synthase I, catalytic domain, N-terminal subdomain"/>
    <property type="match status" value="1"/>
</dbReference>
<dbReference type="PANTHER" id="PTHR47683">
    <property type="entry name" value="PSEUDOURIDINE SYNTHASE FAMILY PROTEIN-RELATED"/>
    <property type="match status" value="1"/>
</dbReference>
<dbReference type="RefSeq" id="WP_311664794.1">
    <property type="nucleotide sequence ID" value="NZ_JAVRHT010000034.1"/>
</dbReference>
<dbReference type="InterPro" id="IPR036986">
    <property type="entry name" value="S4_RNA-bd_sf"/>
</dbReference>
<dbReference type="InterPro" id="IPR042092">
    <property type="entry name" value="PsdUridine_s_RsuA/RluB/E/F_cat"/>
</dbReference>
<dbReference type="InterPro" id="IPR002942">
    <property type="entry name" value="S4_RNA-bd"/>
</dbReference>
<evidence type="ECO:0000313" key="7">
    <source>
        <dbReference type="EMBL" id="MDT0632678.1"/>
    </source>
</evidence>
<evidence type="ECO:0000256" key="3">
    <source>
        <dbReference type="PROSITE-ProRule" id="PRU00182"/>
    </source>
</evidence>
<evidence type="ECO:0000256" key="1">
    <source>
        <dbReference type="ARBA" id="ARBA00008348"/>
    </source>
</evidence>
<comment type="caution">
    <text evidence="7">The sequence shown here is derived from an EMBL/GenBank/DDBJ whole genome shotgun (WGS) entry which is preliminary data.</text>
</comment>
<accession>A0ABU3BTS3</accession>
<dbReference type="PROSITE" id="PS01149">
    <property type="entry name" value="PSI_RSU"/>
    <property type="match status" value="1"/>
</dbReference>
<dbReference type="SUPFAM" id="SSF55174">
    <property type="entry name" value="Alpha-L RNA-binding motif"/>
    <property type="match status" value="1"/>
</dbReference>